<dbReference type="InterPro" id="IPR054836">
    <property type="entry name" value="Tn5_transposase"/>
</dbReference>
<dbReference type="RefSeq" id="WP_072445443.1">
    <property type="nucleotide sequence ID" value="NZ_QJJY01000059.1"/>
</dbReference>
<organism evidence="2 3">
    <name type="scientific">Burkholderia pyrrocinia</name>
    <name type="common">Pseudomonas pyrrocinia</name>
    <dbReference type="NCBI Taxonomy" id="60550"/>
    <lineage>
        <taxon>Bacteria</taxon>
        <taxon>Pseudomonadati</taxon>
        <taxon>Pseudomonadota</taxon>
        <taxon>Betaproteobacteria</taxon>
        <taxon>Burkholderiales</taxon>
        <taxon>Burkholderiaceae</taxon>
        <taxon>Burkholderia</taxon>
        <taxon>Burkholderia cepacia complex</taxon>
    </lineage>
</organism>
<dbReference type="Gene3D" id="1.10.246.40">
    <property type="entry name" value="Tn5 transposase, domain 1"/>
    <property type="match status" value="1"/>
</dbReference>
<evidence type="ECO:0000259" key="1">
    <source>
        <dbReference type="Pfam" id="PF14706"/>
    </source>
</evidence>
<feature type="domain" description="Transposase Tn5-like N-terminal" evidence="1">
    <location>
        <begin position="10"/>
        <end position="68"/>
    </location>
</feature>
<proteinExistence type="predicted"/>
<comment type="caution">
    <text evidence="2">The sequence shown here is derived from an EMBL/GenBank/DDBJ whole genome shotgun (WGS) entry which is preliminary data.</text>
</comment>
<dbReference type="InterPro" id="IPR014737">
    <property type="entry name" value="Transposase_Tn5-like_C"/>
</dbReference>
<dbReference type="Gene3D" id="1.10.740.10">
    <property type="entry name" value="Transferase Inhibitor Protein From Tn5, Chain"/>
    <property type="match status" value="1"/>
</dbReference>
<dbReference type="InterPro" id="IPR014735">
    <property type="entry name" value="Transposase_Tn5-like_N"/>
</dbReference>
<dbReference type="Pfam" id="PF14706">
    <property type="entry name" value="Tnp_DNA_bind"/>
    <property type="match status" value="1"/>
</dbReference>
<dbReference type="PANTHER" id="PTHR37319:SF1">
    <property type="entry name" value="TRANSPOSASE TN5 DIMERISATION DOMAIN-CONTAINING PROTEIN"/>
    <property type="match status" value="1"/>
</dbReference>
<dbReference type="GO" id="GO:0003677">
    <property type="term" value="F:DNA binding"/>
    <property type="evidence" value="ECO:0007669"/>
    <property type="project" value="UniProtKB-KW"/>
</dbReference>
<sequence length="475" mass="54575">MKRTEQEDDESWMGQEIALSEFRDARLRKRFGLLLERLWKGMGQTIPLACQDWANTKAAYRFMDNDRVNEQDILSGHFQATAQRFSTTEGPILVLQDTTSFSYERERPELIGYASNTLTAAKRYGRDKASPQYGILMHSSLAVTTEGLPLGLASIKFWSRKEFKDTARKRSKVNFTRIPIEKKESYRWIESLRQSTARLGDPERCVHIGDRESDIFELFCSASELGTHFLVRTCTNRLAGDGEHTVADEMSEVRVKGLHRIEFRDAKGRPHQALLEIRYRRLTIWPSVAKQRHYPALRLTVIHATECGDPAERPRVEWKLVTDLPVNSRSDAIEKIDWYSMRWKIETFHKNLKSGCKAEESQLRTAGRLTNLIAIFCILAWRVFWLTEINRSAPETPPEVALTATEVMLLDQLVKDTARTAQEPPLSRSLIKLAQLGGYLARANDPQPGNKVIWRGMHRLVEIQIGYWLGRENSG</sequence>
<protein>
    <submittedName>
        <fullName evidence="2">Transposase-like DNA-binding protein</fullName>
    </submittedName>
</protein>
<keyword evidence="2" id="KW-0238">DNA-binding</keyword>
<evidence type="ECO:0000313" key="2">
    <source>
        <dbReference type="EMBL" id="PXX21167.1"/>
    </source>
</evidence>
<gene>
    <name evidence="2" type="ORF">NA66_10591</name>
</gene>
<dbReference type="Gene3D" id="3.90.350.10">
    <property type="entry name" value="Transposase Inhibitor Protein From Tn5, Chain A, domain 1"/>
    <property type="match status" value="1"/>
</dbReference>
<dbReference type="AlphaFoldDB" id="A0A318I0M1"/>
<dbReference type="EMBL" id="QJJY01000059">
    <property type="protein sequence ID" value="PXX21167.1"/>
    <property type="molecule type" value="Genomic_DNA"/>
</dbReference>
<dbReference type="InterPro" id="IPR047768">
    <property type="entry name" value="Tn5p-like"/>
</dbReference>
<reference evidence="2 3" key="1">
    <citation type="submission" date="2018-05" db="EMBL/GenBank/DDBJ databases">
        <title>Comparative genomics of bacterial root endophytes of switchgrass collected from native prairies over two seasons.</title>
        <authorList>
            <person name="Tang Y."/>
        </authorList>
    </citation>
    <scope>NUCLEOTIDE SEQUENCE [LARGE SCALE GENOMIC DNA]</scope>
    <source>
        <strain evidence="2 3">NFIX32</strain>
    </source>
</reference>
<dbReference type="InterPro" id="IPR012337">
    <property type="entry name" value="RNaseH-like_sf"/>
</dbReference>
<evidence type="ECO:0000313" key="3">
    <source>
        <dbReference type="Proteomes" id="UP000247755"/>
    </source>
</evidence>
<dbReference type="InterPro" id="IPR038215">
    <property type="entry name" value="TN5-like_N_sf"/>
</dbReference>
<dbReference type="NCBIfam" id="NF033590">
    <property type="entry name" value="transpos_IS4_3"/>
    <property type="match status" value="1"/>
</dbReference>
<accession>A0A318I0M1</accession>
<name>A0A318I0M1_BURPY</name>
<dbReference type="SUPFAM" id="SSF53098">
    <property type="entry name" value="Ribonuclease H-like"/>
    <property type="match status" value="1"/>
</dbReference>
<dbReference type="PANTHER" id="PTHR37319">
    <property type="entry name" value="TRANSPOSASE"/>
    <property type="match status" value="1"/>
</dbReference>
<dbReference type="Proteomes" id="UP000247755">
    <property type="component" value="Unassembled WGS sequence"/>
</dbReference>